<dbReference type="PANTHER" id="PTHR47772:SF7">
    <property type="entry name" value="ZINC FINGER PROTEIN 160"/>
    <property type="match status" value="1"/>
</dbReference>
<dbReference type="PROSITE" id="PS50157">
    <property type="entry name" value="ZINC_FINGER_C2H2_2"/>
    <property type="match status" value="5"/>
</dbReference>
<comment type="similarity">
    <text evidence="2">Belongs to the krueppel C2H2-type zinc-finger protein family.</text>
</comment>
<keyword evidence="9" id="KW-0804">Transcription</keyword>
<evidence type="ECO:0000256" key="11">
    <source>
        <dbReference type="PROSITE-ProRule" id="PRU00042"/>
    </source>
</evidence>
<dbReference type="OrthoDB" id="3561125at2759"/>
<gene>
    <name evidence="14" type="ORF">Fcan01_22742</name>
</gene>
<evidence type="ECO:0000256" key="6">
    <source>
        <dbReference type="ARBA" id="ARBA00022833"/>
    </source>
</evidence>
<keyword evidence="4" id="KW-0677">Repeat</keyword>
<evidence type="ECO:0000256" key="7">
    <source>
        <dbReference type="ARBA" id="ARBA00023015"/>
    </source>
</evidence>
<feature type="region of interest" description="Disordered" evidence="12">
    <location>
        <begin position="115"/>
        <end position="266"/>
    </location>
</feature>
<keyword evidence="3" id="KW-0479">Metal-binding</keyword>
<dbReference type="Pfam" id="PF13912">
    <property type="entry name" value="zf-C2H2_6"/>
    <property type="match status" value="1"/>
</dbReference>
<dbReference type="InterPro" id="IPR036236">
    <property type="entry name" value="Znf_C2H2_sf"/>
</dbReference>
<dbReference type="GO" id="GO:0008270">
    <property type="term" value="F:zinc ion binding"/>
    <property type="evidence" value="ECO:0007669"/>
    <property type="project" value="UniProtKB-KW"/>
</dbReference>
<evidence type="ECO:0000256" key="3">
    <source>
        <dbReference type="ARBA" id="ARBA00022723"/>
    </source>
</evidence>
<evidence type="ECO:0000256" key="8">
    <source>
        <dbReference type="ARBA" id="ARBA00023125"/>
    </source>
</evidence>
<dbReference type="GO" id="GO:0003690">
    <property type="term" value="F:double-stranded DNA binding"/>
    <property type="evidence" value="ECO:0007669"/>
    <property type="project" value="UniProtKB-ARBA"/>
</dbReference>
<dbReference type="Proteomes" id="UP000198287">
    <property type="component" value="Unassembled WGS sequence"/>
</dbReference>
<protein>
    <recommendedName>
        <fullName evidence="13">C2H2-type domain-containing protein</fullName>
    </recommendedName>
</protein>
<evidence type="ECO:0000259" key="13">
    <source>
        <dbReference type="PROSITE" id="PS50157"/>
    </source>
</evidence>
<name>A0A226DB54_FOLCA</name>
<organism evidence="14 15">
    <name type="scientific">Folsomia candida</name>
    <name type="common">Springtail</name>
    <dbReference type="NCBI Taxonomy" id="158441"/>
    <lineage>
        <taxon>Eukaryota</taxon>
        <taxon>Metazoa</taxon>
        <taxon>Ecdysozoa</taxon>
        <taxon>Arthropoda</taxon>
        <taxon>Hexapoda</taxon>
        <taxon>Collembola</taxon>
        <taxon>Entomobryomorpha</taxon>
        <taxon>Isotomoidea</taxon>
        <taxon>Isotomidae</taxon>
        <taxon>Proisotominae</taxon>
        <taxon>Folsomia</taxon>
    </lineage>
</organism>
<dbReference type="PANTHER" id="PTHR47772">
    <property type="entry name" value="ZINC FINGER PROTEIN 200"/>
    <property type="match status" value="1"/>
</dbReference>
<comment type="subcellular location">
    <subcellularLocation>
        <location evidence="1">Nucleus</location>
    </subcellularLocation>
</comment>
<dbReference type="STRING" id="158441.A0A226DB54"/>
<evidence type="ECO:0000313" key="14">
    <source>
        <dbReference type="EMBL" id="OXA42439.1"/>
    </source>
</evidence>
<dbReference type="OMA" id="CVRYLED"/>
<dbReference type="InterPro" id="IPR050636">
    <property type="entry name" value="C2H2-ZF_domain-containing"/>
</dbReference>
<dbReference type="AlphaFoldDB" id="A0A226DB54"/>
<keyword evidence="6" id="KW-0862">Zinc</keyword>
<dbReference type="FunFam" id="3.30.160.60:FF:000145">
    <property type="entry name" value="Zinc finger protein 574"/>
    <property type="match status" value="1"/>
</dbReference>
<evidence type="ECO:0000256" key="1">
    <source>
        <dbReference type="ARBA" id="ARBA00004123"/>
    </source>
</evidence>
<keyword evidence="5 11" id="KW-0863">Zinc-finger</keyword>
<dbReference type="SMART" id="SM00355">
    <property type="entry name" value="ZnF_C2H2"/>
    <property type="match status" value="6"/>
</dbReference>
<dbReference type="FunFam" id="3.30.160.60:FF:001370">
    <property type="entry name" value="Zinc finger protein"/>
    <property type="match status" value="1"/>
</dbReference>
<dbReference type="EMBL" id="LNIX01000026">
    <property type="protein sequence ID" value="OXA42439.1"/>
    <property type="molecule type" value="Genomic_DNA"/>
</dbReference>
<dbReference type="InterPro" id="IPR013087">
    <property type="entry name" value="Znf_C2H2_type"/>
</dbReference>
<keyword evidence="15" id="KW-1185">Reference proteome</keyword>
<evidence type="ECO:0000256" key="12">
    <source>
        <dbReference type="SAM" id="MobiDB-lite"/>
    </source>
</evidence>
<accession>A0A226DB54</accession>
<feature type="domain" description="C2H2-type" evidence="13">
    <location>
        <begin position="353"/>
        <end position="381"/>
    </location>
</feature>
<evidence type="ECO:0000313" key="15">
    <source>
        <dbReference type="Proteomes" id="UP000198287"/>
    </source>
</evidence>
<feature type="compositionally biased region" description="Polar residues" evidence="12">
    <location>
        <begin position="127"/>
        <end position="137"/>
    </location>
</feature>
<feature type="domain" description="C2H2-type" evidence="13">
    <location>
        <begin position="410"/>
        <end position="437"/>
    </location>
</feature>
<dbReference type="SUPFAM" id="SSF57667">
    <property type="entry name" value="beta-beta-alpha zinc fingers"/>
    <property type="match status" value="3"/>
</dbReference>
<evidence type="ECO:0000256" key="10">
    <source>
        <dbReference type="ARBA" id="ARBA00023242"/>
    </source>
</evidence>
<dbReference type="Gene3D" id="3.30.160.60">
    <property type="entry name" value="Classic Zinc Finger"/>
    <property type="match status" value="4"/>
</dbReference>
<keyword evidence="7" id="KW-0805">Transcription regulation</keyword>
<evidence type="ECO:0000256" key="5">
    <source>
        <dbReference type="ARBA" id="ARBA00022771"/>
    </source>
</evidence>
<dbReference type="Pfam" id="PF13894">
    <property type="entry name" value="zf-C2H2_4"/>
    <property type="match status" value="1"/>
</dbReference>
<evidence type="ECO:0000256" key="4">
    <source>
        <dbReference type="ARBA" id="ARBA00022737"/>
    </source>
</evidence>
<dbReference type="PROSITE" id="PS00028">
    <property type="entry name" value="ZINC_FINGER_C2H2_1"/>
    <property type="match status" value="5"/>
</dbReference>
<feature type="domain" description="C2H2-type" evidence="13">
    <location>
        <begin position="297"/>
        <end position="324"/>
    </location>
</feature>
<reference evidence="14 15" key="1">
    <citation type="submission" date="2015-12" db="EMBL/GenBank/DDBJ databases">
        <title>The genome of Folsomia candida.</title>
        <authorList>
            <person name="Faddeeva A."/>
            <person name="Derks M.F."/>
            <person name="Anvar Y."/>
            <person name="Smit S."/>
            <person name="Van Straalen N."/>
            <person name="Roelofs D."/>
        </authorList>
    </citation>
    <scope>NUCLEOTIDE SEQUENCE [LARGE SCALE GENOMIC DNA]</scope>
    <source>
        <strain evidence="14 15">VU population</strain>
        <tissue evidence="14">Whole body</tissue>
    </source>
</reference>
<keyword evidence="8" id="KW-0238">DNA-binding</keyword>
<feature type="domain" description="C2H2-type" evidence="13">
    <location>
        <begin position="381"/>
        <end position="409"/>
    </location>
</feature>
<dbReference type="Pfam" id="PF00096">
    <property type="entry name" value="zf-C2H2"/>
    <property type="match status" value="2"/>
</dbReference>
<keyword evidence="10" id="KW-0539">Nucleus</keyword>
<feature type="compositionally biased region" description="Basic residues" evidence="12">
    <location>
        <begin position="191"/>
        <end position="213"/>
    </location>
</feature>
<evidence type="ECO:0000256" key="2">
    <source>
        <dbReference type="ARBA" id="ARBA00006991"/>
    </source>
</evidence>
<evidence type="ECO:0000256" key="9">
    <source>
        <dbReference type="ARBA" id="ARBA00023163"/>
    </source>
</evidence>
<sequence>METTSGEHTFEIKQETDQEEINIKNFLVELHTLRGVLTDAESKFGLISSKCVRYLEDYDLSCDLHRMMIDGLKSISTGLDEVEQKFRAKYDLNQARKDDDNALFQLLLSHEVTMKSEGDEEGDNADNKPSGSTSKPASSPEKATASSDFDSDDEIPNPHIPHYYYESPCDDDDHDKDDLTPGPLTLQPRSIRIRNLIKTRRSVTTTRKTKHPPPPKIQITRQKKLSNPATSTDQPPTLNPPAVSQLTQESTRPLKKRGRKPTLDKSPVSCPICHKTLAYNGLALHTQRCHTVRPMDFKCTLCPREFPTKGQLKNHAKIHSECKSFVCELCGWSFHLNSNLQQHMRKHQDERPFKCTQCEDTFKFSQALSLHVQAIHSEKSNQCTLCGKLFGTLTKLKSHERCVHQGVRSYPCHLCGKAFKRGDNLKYHVKTHSNPASKYRGLNKPRV</sequence>
<feature type="compositionally biased region" description="Polar residues" evidence="12">
    <location>
        <begin position="225"/>
        <end position="251"/>
    </location>
</feature>
<proteinExistence type="inferred from homology"/>
<dbReference type="GO" id="GO:0005634">
    <property type="term" value="C:nucleus"/>
    <property type="evidence" value="ECO:0007669"/>
    <property type="project" value="UniProtKB-SubCell"/>
</dbReference>
<feature type="domain" description="C2H2-type" evidence="13">
    <location>
        <begin position="325"/>
        <end position="352"/>
    </location>
</feature>
<comment type="caution">
    <text evidence="14">The sequence shown here is derived from an EMBL/GenBank/DDBJ whole genome shotgun (WGS) entry which is preliminary data.</text>
</comment>